<evidence type="ECO:0000313" key="4">
    <source>
        <dbReference type="Proteomes" id="UP000798602"/>
    </source>
</evidence>
<protein>
    <submittedName>
        <fullName evidence="3">DUF2892 domain-containing protein</fullName>
    </submittedName>
</protein>
<dbReference type="Proteomes" id="UP000798602">
    <property type="component" value="Unassembled WGS sequence"/>
</dbReference>
<comment type="caution">
    <text evidence="3">The sequence shown here is derived from an EMBL/GenBank/DDBJ whole genome shotgun (WGS) entry which is preliminary data.</text>
</comment>
<keyword evidence="1" id="KW-0472">Membrane</keyword>
<feature type="transmembrane region" description="Helical" evidence="1">
    <location>
        <begin position="12"/>
        <end position="29"/>
    </location>
</feature>
<evidence type="ECO:0000313" key="3">
    <source>
        <dbReference type="EMBL" id="NBL65156.1"/>
    </source>
</evidence>
<evidence type="ECO:0000259" key="2">
    <source>
        <dbReference type="Pfam" id="PF11127"/>
    </source>
</evidence>
<dbReference type="InterPro" id="IPR021309">
    <property type="entry name" value="YgaP-like_TM"/>
</dbReference>
<feature type="domain" description="Inner membrane protein YgaP-like transmembrane" evidence="2">
    <location>
        <begin position="1"/>
        <end position="65"/>
    </location>
</feature>
<dbReference type="EMBL" id="JAABLM010000008">
    <property type="protein sequence ID" value="NBL65156.1"/>
    <property type="molecule type" value="Genomic_DNA"/>
</dbReference>
<name>A0ABW9ZAI8_9FLAO</name>
<feature type="transmembrane region" description="Helical" evidence="1">
    <location>
        <begin position="35"/>
        <end position="57"/>
    </location>
</feature>
<keyword evidence="1" id="KW-0812">Transmembrane</keyword>
<reference evidence="4" key="1">
    <citation type="submission" date="2020-01" db="EMBL/GenBank/DDBJ databases">
        <title>Sphingomonas sp. strain CSW-10.</title>
        <authorList>
            <person name="Chen W.-M."/>
        </authorList>
    </citation>
    <scope>NUCLEOTIDE SEQUENCE [LARGE SCALE GENOMIC DNA]</scope>
    <source>
        <strain evidence="4">NST-5</strain>
    </source>
</reference>
<evidence type="ECO:0000256" key="1">
    <source>
        <dbReference type="SAM" id="Phobius"/>
    </source>
</evidence>
<dbReference type="Pfam" id="PF11127">
    <property type="entry name" value="YgaP-like_TM"/>
    <property type="match status" value="1"/>
</dbReference>
<sequence length="66" mass="7177">MKKNMGVIDKSIRFAIVILIGILYFTNVIGGTLAIVLGVIAVAFIVTSFVGFCPLYLPFGINTRKK</sequence>
<gene>
    <name evidence="3" type="ORF">GV828_08090</name>
</gene>
<dbReference type="RefSeq" id="WP_166536979.1">
    <property type="nucleotide sequence ID" value="NZ_JAABLM010000008.1"/>
</dbReference>
<keyword evidence="1" id="KW-1133">Transmembrane helix</keyword>
<proteinExistence type="predicted"/>
<keyword evidence="4" id="KW-1185">Reference proteome</keyword>
<organism evidence="3 4">
    <name type="scientific">Flavobacterium ichthyis</name>
    <dbReference type="NCBI Taxonomy" id="2698827"/>
    <lineage>
        <taxon>Bacteria</taxon>
        <taxon>Pseudomonadati</taxon>
        <taxon>Bacteroidota</taxon>
        <taxon>Flavobacteriia</taxon>
        <taxon>Flavobacteriales</taxon>
        <taxon>Flavobacteriaceae</taxon>
        <taxon>Flavobacterium</taxon>
    </lineage>
</organism>
<accession>A0ABW9ZAI8</accession>